<dbReference type="STRING" id="1798381.A2721_03075"/>
<dbReference type="SUPFAM" id="SSF55811">
    <property type="entry name" value="Nudix"/>
    <property type="match status" value="1"/>
</dbReference>
<name>A0A1F6A4G7_9BACT</name>
<organism evidence="1 2">
    <name type="scientific">Candidatus Gottesmanbacteria bacterium RIFCSPHIGHO2_01_FULL_47_48</name>
    <dbReference type="NCBI Taxonomy" id="1798381"/>
    <lineage>
        <taxon>Bacteria</taxon>
        <taxon>Candidatus Gottesmaniibacteriota</taxon>
    </lineage>
</organism>
<dbReference type="Proteomes" id="UP000177871">
    <property type="component" value="Unassembled WGS sequence"/>
</dbReference>
<dbReference type="Gene3D" id="3.90.79.10">
    <property type="entry name" value="Nucleoside Triphosphate Pyrophosphohydrolase"/>
    <property type="match status" value="1"/>
</dbReference>
<comment type="caution">
    <text evidence="1">The sequence shown here is derived from an EMBL/GenBank/DDBJ whole genome shotgun (WGS) entry which is preliminary data.</text>
</comment>
<dbReference type="AlphaFoldDB" id="A0A1F6A4G7"/>
<proteinExistence type="predicted"/>
<dbReference type="InterPro" id="IPR015797">
    <property type="entry name" value="NUDIX_hydrolase-like_dom_sf"/>
</dbReference>
<dbReference type="EMBL" id="MFJK01000006">
    <property type="protein sequence ID" value="OGG19628.1"/>
    <property type="molecule type" value="Genomic_DNA"/>
</dbReference>
<gene>
    <name evidence="1" type="ORF">A2721_03075</name>
</gene>
<sequence>MHPTQKILLKRLLTQNNQKYSSLISGYTHDDNILFHLKKLIADGFTEKQNNLYAITTSGIKQITHFNLPDLDNSGFKTFFIGFLCHCHNQYLLKAHPQGNINFYNLPSGKPKFGEKIEDALTRTFFENTGLKLPSKNFKYRSLHLKTVKTSKNEVLFDDAFAIYEVVITEKQKSQMKLKPEINWHTREEIKTLPNRWPEIKICIFDQNFSPCLAYSITSDYIL</sequence>
<evidence type="ECO:0000313" key="1">
    <source>
        <dbReference type="EMBL" id="OGG19628.1"/>
    </source>
</evidence>
<protein>
    <submittedName>
        <fullName evidence="1">Uncharacterized protein</fullName>
    </submittedName>
</protein>
<reference evidence="1 2" key="1">
    <citation type="journal article" date="2016" name="Nat. Commun.">
        <title>Thousands of microbial genomes shed light on interconnected biogeochemical processes in an aquifer system.</title>
        <authorList>
            <person name="Anantharaman K."/>
            <person name="Brown C.T."/>
            <person name="Hug L.A."/>
            <person name="Sharon I."/>
            <person name="Castelle C.J."/>
            <person name="Probst A.J."/>
            <person name="Thomas B.C."/>
            <person name="Singh A."/>
            <person name="Wilkins M.J."/>
            <person name="Karaoz U."/>
            <person name="Brodie E.L."/>
            <person name="Williams K.H."/>
            <person name="Hubbard S.S."/>
            <person name="Banfield J.F."/>
        </authorList>
    </citation>
    <scope>NUCLEOTIDE SEQUENCE [LARGE SCALE GENOMIC DNA]</scope>
</reference>
<evidence type="ECO:0000313" key="2">
    <source>
        <dbReference type="Proteomes" id="UP000177871"/>
    </source>
</evidence>
<accession>A0A1F6A4G7</accession>